<dbReference type="PANTHER" id="PTHR30349">
    <property type="entry name" value="PHAGE INTEGRASE-RELATED"/>
    <property type="match status" value="1"/>
</dbReference>
<dbReference type="InterPro" id="IPR011010">
    <property type="entry name" value="DNA_brk_join_enz"/>
</dbReference>
<sequence length="365" mass="42516">MSDNDARRQLADAFGRELDPLAQYASTFEETGIDPFEVYVEERLSTKDISDSAVGEYHRTFREWKKHMSTVDRHPACPNEDHVKGFIDYLRDDRGNAPGTVKNRLMYLNAPYQYWQDDAAFPHPTDYNPIELAKDTVNLNGGGPKEPPRLTLDELQDVVSDITHIRDRAIVVLQLKLGLRATEVCNIKLSELHIQNSDVLDHYDDMGTASGLQGRKNALYIPHDRKGNKSRRPRLLPLDDELRAVLVRYLLIRPDNGEPWLFLSKNGRVQMRKTAINRDVWKPNFHPEYAETEDHRAITSHFGRHYFTTYWRVKEDLNQELVKYMRGDTVGGTQLSDQGAIRHYLHTYYEDIEEEYRERIFKLNV</sequence>
<evidence type="ECO:0000313" key="4">
    <source>
        <dbReference type="Proteomes" id="UP000823588"/>
    </source>
</evidence>
<dbReference type="AlphaFoldDB" id="A0A8T4GJ27"/>
<feature type="domain" description="Tyr recombinase" evidence="2">
    <location>
        <begin position="145"/>
        <end position="357"/>
    </location>
</feature>
<gene>
    <name evidence="3" type="ORF">J2751_002048</name>
</gene>
<name>A0A8T4GJ27_9EURY</name>
<dbReference type="SUPFAM" id="SSF56349">
    <property type="entry name" value="DNA breaking-rejoining enzymes"/>
    <property type="match status" value="1"/>
</dbReference>
<dbReference type="GO" id="GO:0015074">
    <property type="term" value="P:DNA integration"/>
    <property type="evidence" value="ECO:0007669"/>
    <property type="project" value="InterPro"/>
</dbReference>
<proteinExistence type="predicted"/>
<evidence type="ECO:0000313" key="3">
    <source>
        <dbReference type="EMBL" id="MBP1923015.1"/>
    </source>
</evidence>
<dbReference type="InterPro" id="IPR050090">
    <property type="entry name" value="Tyrosine_recombinase_XerCD"/>
</dbReference>
<dbReference type="CDD" id="cd00397">
    <property type="entry name" value="DNA_BRE_C"/>
    <property type="match status" value="1"/>
</dbReference>
<dbReference type="PROSITE" id="PS51898">
    <property type="entry name" value="TYR_RECOMBINASE"/>
    <property type="match status" value="1"/>
</dbReference>
<keyword evidence="1" id="KW-0233">DNA recombination</keyword>
<organism evidence="3 4">
    <name type="scientific">Halorubrum alkaliphilum</name>
    <dbReference type="NCBI Taxonomy" id="261290"/>
    <lineage>
        <taxon>Archaea</taxon>
        <taxon>Methanobacteriati</taxon>
        <taxon>Methanobacteriota</taxon>
        <taxon>Stenosarchaea group</taxon>
        <taxon>Halobacteria</taxon>
        <taxon>Halobacteriales</taxon>
        <taxon>Haloferacaceae</taxon>
        <taxon>Halorubrum</taxon>
    </lineage>
</organism>
<dbReference type="Pfam" id="PF00589">
    <property type="entry name" value="Phage_integrase"/>
    <property type="match status" value="1"/>
</dbReference>
<evidence type="ECO:0000259" key="2">
    <source>
        <dbReference type="PROSITE" id="PS51898"/>
    </source>
</evidence>
<keyword evidence="4" id="KW-1185">Reference proteome</keyword>
<dbReference type="InterPro" id="IPR002104">
    <property type="entry name" value="Integrase_catalytic"/>
</dbReference>
<dbReference type="OrthoDB" id="210067at2157"/>
<dbReference type="PANTHER" id="PTHR30349:SF92">
    <property type="entry name" value="SITE-SPECIFIC RECOMBINASE"/>
    <property type="match status" value="1"/>
</dbReference>
<dbReference type="GO" id="GO:0006310">
    <property type="term" value="P:DNA recombination"/>
    <property type="evidence" value="ECO:0007669"/>
    <property type="project" value="UniProtKB-KW"/>
</dbReference>
<dbReference type="GO" id="GO:0003677">
    <property type="term" value="F:DNA binding"/>
    <property type="evidence" value="ECO:0007669"/>
    <property type="project" value="InterPro"/>
</dbReference>
<dbReference type="Gene3D" id="1.10.443.10">
    <property type="entry name" value="Intergrase catalytic core"/>
    <property type="match status" value="1"/>
</dbReference>
<dbReference type="Proteomes" id="UP000823588">
    <property type="component" value="Unassembled WGS sequence"/>
</dbReference>
<comment type="caution">
    <text evidence="3">The sequence shown here is derived from an EMBL/GenBank/DDBJ whole genome shotgun (WGS) entry which is preliminary data.</text>
</comment>
<dbReference type="InterPro" id="IPR013762">
    <property type="entry name" value="Integrase-like_cat_sf"/>
</dbReference>
<reference evidence="3" key="1">
    <citation type="submission" date="2021-03" db="EMBL/GenBank/DDBJ databases">
        <title>Genomic Encyclopedia of Type Strains, Phase IV (KMG-IV): sequencing the most valuable type-strain genomes for metagenomic binning, comparative biology and taxonomic classification.</title>
        <authorList>
            <person name="Goeker M."/>
        </authorList>
    </citation>
    <scope>NUCLEOTIDE SEQUENCE</scope>
    <source>
        <strain evidence="3">DSM 23564</strain>
    </source>
</reference>
<accession>A0A8T4GJ27</accession>
<evidence type="ECO:0000256" key="1">
    <source>
        <dbReference type="ARBA" id="ARBA00023172"/>
    </source>
</evidence>
<dbReference type="RefSeq" id="WP_209485691.1">
    <property type="nucleotide sequence ID" value="NZ_JAGGKQ010000014.1"/>
</dbReference>
<dbReference type="EMBL" id="JAGGKQ010000014">
    <property type="protein sequence ID" value="MBP1923015.1"/>
    <property type="molecule type" value="Genomic_DNA"/>
</dbReference>
<protein>
    <submittedName>
        <fullName evidence="3">Integrase/recombinase XerD</fullName>
    </submittedName>
</protein>